<organism evidence="3 4">
    <name type="scientific">Novosphingobium nitrogenifigens DSM 19370</name>
    <dbReference type="NCBI Taxonomy" id="983920"/>
    <lineage>
        <taxon>Bacteria</taxon>
        <taxon>Pseudomonadati</taxon>
        <taxon>Pseudomonadota</taxon>
        <taxon>Alphaproteobacteria</taxon>
        <taxon>Sphingomonadales</taxon>
        <taxon>Sphingomonadaceae</taxon>
        <taxon>Novosphingobium</taxon>
    </lineage>
</organism>
<dbReference type="RefSeq" id="WP_008067865.1">
    <property type="nucleotide sequence ID" value="NZ_AQWK01000019.1"/>
</dbReference>
<dbReference type="InterPro" id="IPR011010">
    <property type="entry name" value="DNA_brk_join_enz"/>
</dbReference>
<dbReference type="OrthoDB" id="7437883at2"/>
<sequence>MQSSKAAARGKRAEQKPAAASSTNRPGPKAAPVVEFPEPLFADWIEPGTFHDALALHMQRHGDSCWQLWRGIIRPGDTFNRHTIQNWVAGSRIPRTLSSLQMLNRIEHRYRLPEGYFRAMLPHQTRAPGGLKLKGVVASEQRRLAWHLPDDFNLRPLKERNDILAWVREHILSGATDYRRFQAAAMKQRYAIRFPALTGRRPTKNIIPDGVDPDLLAAARDAPPGLAKEMADLVRFKTATLTAIGFRRSGVWNEETSAQRIEHFGLMFGALAAAPKGEVAGFGVPLADLSFGLLIFPTVWDWYVQWRERRRGFYTGWEADMLRLIGSLTRPETGWIRQTPRLAERLCPIPNLISAEEIEAARQDWEAACDTVHTHVLARAREIERVAQVHRDPFEPILPILEADSPVGEYRKITEEILRTLPDERRYPRQTAEAIRSFLMLRLGLHLGLRQKNLRQLMVCLPGRPPRTERQLESLKRGEIRWSDRADGWEVLIPAVAFKNADSSFFSGRPFRLVLPDLGDLYRHLAAYIERHRAALLAEAEDPGTLFVKTVKATSRDAAYDQNTFYEAWRLAIQRYGIWNPYTGRGVIKGLLPHGPHNIRDVLATHILKQTGSYEQASYAIQDTPEMVAKHYGRFFPQDKAALAATILNQVWLAA</sequence>
<dbReference type="SUPFAM" id="SSF56349">
    <property type="entry name" value="DNA breaking-rejoining enzymes"/>
    <property type="match status" value="1"/>
</dbReference>
<dbReference type="AlphaFoldDB" id="F1ZCR5"/>
<dbReference type="InParanoid" id="F1ZCR5"/>
<feature type="region of interest" description="Disordered" evidence="2">
    <location>
        <begin position="1"/>
        <end position="32"/>
    </location>
</feature>
<evidence type="ECO:0000256" key="2">
    <source>
        <dbReference type="SAM" id="MobiDB-lite"/>
    </source>
</evidence>
<reference evidence="3 4" key="1">
    <citation type="journal article" date="2012" name="J. Bacteriol.">
        <title>Draft Genome Sequence of Novosphingobium nitrogenifigens Y88T.</title>
        <authorList>
            <person name="Strabala T.J."/>
            <person name="Macdonald L."/>
            <person name="Liu V."/>
            <person name="Smit A.M."/>
        </authorList>
    </citation>
    <scope>NUCLEOTIDE SEQUENCE [LARGE SCALE GENOMIC DNA]</scope>
    <source>
        <strain evidence="3 4">DSM 19370</strain>
    </source>
</reference>
<comment type="caution">
    <text evidence="3">The sequence shown here is derived from an EMBL/GenBank/DDBJ whole genome shotgun (WGS) entry which is preliminary data.</text>
</comment>
<gene>
    <name evidence="3" type="ORF">Y88_1432</name>
</gene>
<dbReference type="eggNOG" id="ENOG502Z9GT">
    <property type="taxonomic scope" value="Bacteria"/>
</dbReference>
<dbReference type="GO" id="GO:0015074">
    <property type="term" value="P:DNA integration"/>
    <property type="evidence" value="ECO:0007669"/>
    <property type="project" value="InterPro"/>
</dbReference>
<accession>F1ZCR5</accession>
<keyword evidence="4" id="KW-1185">Reference proteome</keyword>
<dbReference type="HOGENOM" id="CLU_355963_0_0_5"/>
<dbReference type="InterPro" id="IPR013762">
    <property type="entry name" value="Integrase-like_cat_sf"/>
</dbReference>
<evidence type="ECO:0000313" key="4">
    <source>
        <dbReference type="Proteomes" id="UP000004728"/>
    </source>
</evidence>
<keyword evidence="1" id="KW-0233">DNA recombination</keyword>
<evidence type="ECO:0000313" key="3">
    <source>
        <dbReference type="EMBL" id="EGD57599.1"/>
    </source>
</evidence>
<proteinExistence type="predicted"/>
<dbReference type="Gene3D" id="1.10.443.10">
    <property type="entry name" value="Intergrase catalytic core"/>
    <property type="match status" value="1"/>
</dbReference>
<dbReference type="Proteomes" id="UP000004728">
    <property type="component" value="Unassembled WGS sequence"/>
</dbReference>
<dbReference type="GO" id="GO:0003677">
    <property type="term" value="F:DNA binding"/>
    <property type="evidence" value="ECO:0007669"/>
    <property type="project" value="InterPro"/>
</dbReference>
<dbReference type="STRING" id="983920.Y88_1432"/>
<evidence type="ECO:0000256" key="1">
    <source>
        <dbReference type="ARBA" id="ARBA00023172"/>
    </source>
</evidence>
<dbReference type="GO" id="GO:0006310">
    <property type="term" value="P:DNA recombination"/>
    <property type="evidence" value="ECO:0007669"/>
    <property type="project" value="UniProtKB-KW"/>
</dbReference>
<dbReference type="EMBL" id="AEWJ01000058">
    <property type="protein sequence ID" value="EGD57599.1"/>
    <property type="molecule type" value="Genomic_DNA"/>
</dbReference>
<protein>
    <submittedName>
        <fullName evidence="3">Uncharacterized protein</fullName>
    </submittedName>
</protein>
<name>F1ZCR5_9SPHN</name>